<evidence type="ECO:0000313" key="2">
    <source>
        <dbReference type="EMBL" id="MFM4894624.1"/>
    </source>
</evidence>
<dbReference type="GeneID" id="97221823"/>
<feature type="compositionally biased region" description="Basic and acidic residues" evidence="1">
    <location>
        <begin position="103"/>
        <end position="112"/>
    </location>
</feature>
<sequence length="178" mass="18671">MSLNVTLPPGLPTTLQPQTDAARSDNRRAELIPRPPEGAASGGSQKSASQQDQARQAHGQGPGREGVGKEGDPPFGVHPGRHRVEERESHSDHGDGQQGQGERQGEAGRARESGGGARTQSFEPPQTGLQLRPAGPPGSVAATGGVLNAYMELRSQAIAQRYRGASRPAAPQQLDLRI</sequence>
<feature type="region of interest" description="Disordered" evidence="1">
    <location>
        <begin position="1"/>
        <end position="143"/>
    </location>
</feature>
<dbReference type="Proteomes" id="UP001630969">
    <property type="component" value="Unassembled WGS sequence"/>
</dbReference>
<feature type="compositionally biased region" description="Low complexity" evidence="1">
    <location>
        <begin position="1"/>
        <end position="19"/>
    </location>
</feature>
<feature type="compositionally biased region" description="Low complexity" evidence="1">
    <location>
        <begin position="38"/>
        <end position="57"/>
    </location>
</feature>
<protein>
    <submittedName>
        <fullName evidence="2">Uncharacterized protein</fullName>
    </submittedName>
</protein>
<accession>A0ABW9GVF8</accession>
<evidence type="ECO:0000313" key="3">
    <source>
        <dbReference type="Proteomes" id="UP001630969"/>
    </source>
</evidence>
<reference evidence="2 3" key="1">
    <citation type="submission" date="2024-09" db="EMBL/GenBank/DDBJ databases">
        <title>Aeromonas strains Genome sequencing and assembly.</title>
        <authorList>
            <person name="Hu X."/>
            <person name="Tang B."/>
        </authorList>
    </citation>
    <scope>NUCLEOTIDE SEQUENCE [LARGE SCALE GENOMIC DNA]</scope>
    <source>
        <strain evidence="2 3">NB23SCDHY001</strain>
    </source>
</reference>
<feature type="compositionally biased region" description="Basic and acidic residues" evidence="1">
    <location>
        <begin position="22"/>
        <end position="31"/>
    </location>
</feature>
<feature type="compositionally biased region" description="Basic and acidic residues" evidence="1">
    <location>
        <begin position="82"/>
        <end position="95"/>
    </location>
</feature>
<name>A0ABW9GVF8_9GAMM</name>
<keyword evidence="3" id="KW-1185">Reference proteome</keyword>
<organism evidence="2 3">
    <name type="scientific">Aeromonas bivalvium</name>
    <dbReference type="NCBI Taxonomy" id="440079"/>
    <lineage>
        <taxon>Bacteria</taxon>
        <taxon>Pseudomonadati</taxon>
        <taxon>Pseudomonadota</taxon>
        <taxon>Gammaproteobacteria</taxon>
        <taxon>Aeromonadales</taxon>
        <taxon>Aeromonadaceae</taxon>
        <taxon>Aeromonas</taxon>
    </lineage>
</organism>
<gene>
    <name evidence="2" type="ORF">ACEUDJ_17385</name>
</gene>
<dbReference type="EMBL" id="JBGXBU010000009">
    <property type="protein sequence ID" value="MFM4894624.1"/>
    <property type="molecule type" value="Genomic_DNA"/>
</dbReference>
<proteinExistence type="predicted"/>
<comment type="caution">
    <text evidence="2">The sequence shown here is derived from an EMBL/GenBank/DDBJ whole genome shotgun (WGS) entry which is preliminary data.</text>
</comment>
<dbReference type="RefSeq" id="WP_408791533.1">
    <property type="nucleotide sequence ID" value="NZ_JBGXBU010000009.1"/>
</dbReference>
<feature type="compositionally biased region" description="Polar residues" evidence="1">
    <location>
        <begin position="119"/>
        <end position="129"/>
    </location>
</feature>
<evidence type="ECO:0000256" key="1">
    <source>
        <dbReference type="SAM" id="MobiDB-lite"/>
    </source>
</evidence>